<organism evidence="3 4">
    <name type="scientific">Rhodovarius crocodyli</name>
    <dbReference type="NCBI Taxonomy" id="1979269"/>
    <lineage>
        <taxon>Bacteria</taxon>
        <taxon>Pseudomonadati</taxon>
        <taxon>Pseudomonadota</taxon>
        <taxon>Alphaproteobacteria</taxon>
        <taxon>Acetobacterales</taxon>
        <taxon>Roseomonadaceae</taxon>
        <taxon>Rhodovarius</taxon>
    </lineage>
</organism>
<dbReference type="Gene3D" id="1.10.1660.10">
    <property type="match status" value="1"/>
</dbReference>
<keyword evidence="4" id="KW-1185">Reference proteome</keyword>
<dbReference type="GO" id="GO:0003700">
    <property type="term" value="F:DNA-binding transcription factor activity"/>
    <property type="evidence" value="ECO:0007669"/>
    <property type="project" value="InterPro"/>
</dbReference>
<dbReference type="SMART" id="SM00422">
    <property type="entry name" value="HTH_MERR"/>
    <property type="match status" value="1"/>
</dbReference>
<feature type="domain" description="HTH merR-type" evidence="2">
    <location>
        <begin position="24"/>
        <end position="92"/>
    </location>
</feature>
<evidence type="ECO:0000259" key="2">
    <source>
        <dbReference type="PROSITE" id="PS50937"/>
    </source>
</evidence>
<accession>A0A437MCW0</accession>
<dbReference type="AlphaFoldDB" id="A0A437MCW0"/>
<proteinExistence type="predicted"/>
<dbReference type="GO" id="GO:0003677">
    <property type="term" value="F:DNA binding"/>
    <property type="evidence" value="ECO:0007669"/>
    <property type="project" value="UniProtKB-KW"/>
</dbReference>
<dbReference type="OrthoDB" id="9810140at2"/>
<dbReference type="Pfam" id="PF13411">
    <property type="entry name" value="MerR_1"/>
    <property type="match status" value="1"/>
</dbReference>
<reference evidence="3 4" key="1">
    <citation type="submission" date="2019-01" db="EMBL/GenBank/DDBJ databases">
        <authorList>
            <person name="Chen W.-M."/>
        </authorList>
    </citation>
    <scope>NUCLEOTIDE SEQUENCE [LARGE SCALE GENOMIC DNA]</scope>
    <source>
        <strain evidence="3 4">CCP-6</strain>
    </source>
</reference>
<dbReference type="SUPFAM" id="SSF46955">
    <property type="entry name" value="Putative DNA-binding domain"/>
    <property type="match status" value="1"/>
</dbReference>
<dbReference type="PANTHER" id="PTHR30204:SF15">
    <property type="entry name" value="BLL5018 PROTEIN"/>
    <property type="match status" value="1"/>
</dbReference>
<sequence>MLGLDATADTAEARVRKGAQAYRTISEVAEDLNVPQHVLRFWEGKFPQLKPLKRGGGRRYYRPEDIALLRRIAGLLYSQGYTIKGVQRLLSDDTAPAADTPAQGVDAAMASLEAVAAELRDLLKRAG</sequence>
<keyword evidence="1" id="KW-0238">DNA-binding</keyword>
<dbReference type="InterPro" id="IPR047057">
    <property type="entry name" value="MerR_fam"/>
</dbReference>
<gene>
    <name evidence="3" type="ORF">EOD42_17045</name>
</gene>
<dbReference type="PANTHER" id="PTHR30204">
    <property type="entry name" value="REDOX-CYCLING DRUG-SENSING TRANSCRIPTIONAL ACTIVATOR SOXR"/>
    <property type="match status" value="1"/>
</dbReference>
<protein>
    <submittedName>
        <fullName evidence="3">MerR family transcriptional regulator</fullName>
    </submittedName>
</protein>
<dbReference type="CDD" id="cd04765">
    <property type="entry name" value="HTH_MlrA-like_sg2"/>
    <property type="match status" value="1"/>
</dbReference>
<dbReference type="PROSITE" id="PS50937">
    <property type="entry name" value="HTH_MERR_2"/>
    <property type="match status" value="1"/>
</dbReference>
<dbReference type="Proteomes" id="UP000282957">
    <property type="component" value="Unassembled WGS sequence"/>
</dbReference>
<comment type="caution">
    <text evidence="3">The sequence shown here is derived from an EMBL/GenBank/DDBJ whole genome shotgun (WGS) entry which is preliminary data.</text>
</comment>
<evidence type="ECO:0000313" key="3">
    <source>
        <dbReference type="EMBL" id="RVT95476.1"/>
    </source>
</evidence>
<dbReference type="InterPro" id="IPR000551">
    <property type="entry name" value="MerR-type_HTH_dom"/>
</dbReference>
<dbReference type="EMBL" id="SACL01000006">
    <property type="protein sequence ID" value="RVT95476.1"/>
    <property type="molecule type" value="Genomic_DNA"/>
</dbReference>
<evidence type="ECO:0000256" key="1">
    <source>
        <dbReference type="ARBA" id="ARBA00023125"/>
    </source>
</evidence>
<name>A0A437MCW0_9PROT</name>
<evidence type="ECO:0000313" key="4">
    <source>
        <dbReference type="Proteomes" id="UP000282957"/>
    </source>
</evidence>
<dbReference type="InterPro" id="IPR009061">
    <property type="entry name" value="DNA-bd_dom_put_sf"/>
</dbReference>